<dbReference type="EMBL" id="QJTJ01000001">
    <property type="protein sequence ID" value="PYF08983.1"/>
    <property type="molecule type" value="Genomic_DNA"/>
</dbReference>
<feature type="transmembrane region" description="Helical" evidence="1">
    <location>
        <begin position="7"/>
        <end position="26"/>
    </location>
</feature>
<evidence type="ECO:0000313" key="3">
    <source>
        <dbReference type="Proteomes" id="UP000247416"/>
    </source>
</evidence>
<keyword evidence="3" id="KW-1185">Reference proteome</keyword>
<evidence type="ECO:0000313" key="2">
    <source>
        <dbReference type="EMBL" id="PYF08983.1"/>
    </source>
</evidence>
<organism evidence="2 3">
    <name type="scientific">Ureibacillus chungkukjangi</name>
    <dbReference type="NCBI Taxonomy" id="1202712"/>
    <lineage>
        <taxon>Bacteria</taxon>
        <taxon>Bacillati</taxon>
        <taxon>Bacillota</taxon>
        <taxon>Bacilli</taxon>
        <taxon>Bacillales</taxon>
        <taxon>Caryophanaceae</taxon>
        <taxon>Ureibacillus</taxon>
    </lineage>
</organism>
<reference evidence="2 3" key="1">
    <citation type="submission" date="2018-06" db="EMBL/GenBank/DDBJ databases">
        <title>Genomic Encyclopedia of Archaeal and Bacterial Type Strains, Phase II (KMG-II): from individual species to whole genera.</title>
        <authorList>
            <person name="Goeker M."/>
        </authorList>
    </citation>
    <scope>NUCLEOTIDE SEQUENCE [LARGE SCALE GENOMIC DNA]</scope>
    <source>
        <strain evidence="2 3">KACC 16626</strain>
    </source>
</reference>
<dbReference type="AlphaFoldDB" id="A0A318TX79"/>
<keyword evidence="1" id="KW-1133">Transmembrane helix</keyword>
<gene>
    <name evidence="2" type="ORF">BJ095_101205</name>
</gene>
<dbReference type="Proteomes" id="UP000247416">
    <property type="component" value="Unassembled WGS sequence"/>
</dbReference>
<protein>
    <recommendedName>
        <fullName evidence="4">Nucleoside-diphosphate sugar epimerase</fullName>
    </recommendedName>
</protein>
<keyword evidence="1" id="KW-0472">Membrane</keyword>
<comment type="caution">
    <text evidence="2">The sequence shown here is derived from an EMBL/GenBank/DDBJ whole genome shotgun (WGS) entry which is preliminary data.</text>
</comment>
<feature type="transmembrane region" description="Helical" evidence="1">
    <location>
        <begin position="123"/>
        <end position="147"/>
    </location>
</feature>
<evidence type="ECO:0008006" key="4">
    <source>
        <dbReference type="Google" id="ProtNLM"/>
    </source>
</evidence>
<accession>A0A318TX79</accession>
<keyword evidence="1" id="KW-0812">Transmembrane</keyword>
<sequence>MIRLSWLISLGLSLLGFLIIGHFFTIQPEETLSNGSLGFIGIIFVLPFLLLSIFITFRYILTLTRSTADRLMKALSIVVGFLMLAVLVYLTMDYKNDILVTLDGVNTGGTLTLPKLNEYTYTIYFNFYTFALIHAIVGVIAAIIGLIKPDTKKEELAE</sequence>
<feature type="transmembrane region" description="Helical" evidence="1">
    <location>
        <begin position="38"/>
        <end position="61"/>
    </location>
</feature>
<proteinExistence type="predicted"/>
<evidence type="ECO:0000256" key="1">
    <source>
        <dbReference type="SAM" id="Phobius"/>
    </source>
</evidence>
<dbReference type="RefSeq" id="WP_107934167.1">
    <property type="nucleotide sequence ID" value="NZ_PYWJ01000008.1"/>
</dbReference>
<feature type="transmembrane region" description="Helical" evidence="1">
    <location>
        <begin position="73"/>
        <end position="92"/>
    </location>
</feature>
<name>A0A318TX79_9BACL</name>